<dbReference type="AlphaFoldDB" id="A0A9P6GVT2"/>
<keyword evidence="3" id="KW-1185">Reference proteome</keyword>
<name>A0A9P6GVT2_9MICR</name>
<organism evidence="2 3">
    <name type="scientific">Nosema granulosis</name>
    <dbReference type="NCBI Taxonomy" id="83296"/>
    <lineage>
        <taxon>Eukaryota</taxon>
        <taxon>Fungi</taxon>
        <taxon>Fungi incertae sedis</taxon>
        <taxon>Microsporidia</taxon>
        <taxon>Nosematidae</taxon>
        <taxon>Nosema</taxon>
    </lineage>
</organism>
<proteinExistence type="predicted"/>
<reference evidence="2 3" key="1">
    <citation type="journal article" date="2020" name="Genome Biol. Evol.">
        <title>Comparative genomics of strictly vertically transmitted, feminizing microsporidia endosymbionts of amphipod crustaceans.</title>
        <authorList>
            <person name="Cormier A."/>
            <person name="Chebbi M.A."/>
            <person name="Giraud I."/>
            <person name="Wattier R."/>
            <person name="Teixeira M."/>
            <person name="Gilbert C."/>
            <person name="Rigaud T."/>
            <person name="Cordaux R."/>
        </authorList>
    </citation>
    <scope>NUCLEOTIDE SEQUENCE [LARGE SCALE GENOMIC DNA]</scope>
    <source>
        <strain evidence="2 3">Ou3-Ou53</strain>
    </source>
</reference>
<dbReference type="Proteomes" id="UP000740883">
    <property type="component" value="Unassembled WGS sequence"/>
</dbReference>
<evidence type="ECO:0000256" key="1">
    <source>
        <dbReference type="SAM" id="Coils"/>
    </source>
</evidence>
<accession>A0A9P6GVT2</accession>
<comment type="caution">
    <text evidence="2">The sequence shown here is derived from an EMBL/GenBank/DDBJ whole genome shotgun (WGS) entry which is preliminary data.</text>
</comment>
<evidence type="ECO:0000313" key="2">
    <source>
        <dbReference type="EMBL" id="KAF9750352.1"/>
    </source>
</evidence>
<sequence length="290" mass="32662">MENSKRIQRRNKRNQTQVIDYKSLLQTSKKAVEDAKKDVKAIEDQKEMMSDETESINIRVDIPATQIQGNALVEDSSLAVEETLTDNVANNIETQASEIVENPSERQFEFSKTLDFFKNLEKANRKKQQSVNKPHTTLIKDTKEKNADVTIADSVDIDGAVREQKSVNSSRTSVVEDTEERCSNLTIADIPIKDHKMSTVSIEDTEDRVPDLIVITGGEDQISVTETNTTQEIILHSAPNNILENTENYTNPSQSSNIVVELNSNNSVLSEGRMFAFNDILNMWKSKVKK</sequence>
<dbReference type="EMBL" id="SBJO01001125">
    <property type="protein sequence ID" value="KAF9750352.1"/>
    <property type="molecule type" value="Genomic_DNA"/>
</dbReference>
<keyword evidence="1" id="KW-0175">Coiled coil</keyword>
<gene>
    <name evidence="2" type="ORF">NGRA_3442</name>
</gene>
<protein>
    <submittedName>
        <fullName evidence="2">Uncharacterized protein</fullName>
    </submittedName>
</protein>
<feature type="coiled-coil region" evidence="1">
    <location>
        <begin position="25"/>
        <end position="52"/>
    </location>
</feature>
<evidence type="ECO:0000313" key="3">
    <source>
        <dbReference type="Proteomes" id="UP000740883"/>
    </source>
</evidence>